<dbReference type="InterPro" id="IPR012924">
    <property type="entry name" value="TfuA_core"/>
</dbReference>
<dbReference type="Pfam" id="PF02624">
    <property type="entry name" value="YcaO"/>
    <property type="match status" value="1"/>
</dbReference>
<keyword evidence="3" id="KW-1185">Reference proteome</keyword>
<comment type="caution">
    <text evidence="2">The sequence shown here is derived from an EMBL/GenBank/DDBJ whole genome shotgun (WGS) entry which is preliminary data.</text>
</comment>
<dbReference type="NCBIfam" id="TIGR00702">
    <property type="entry name" value="YcaO-type kinase domain"/>
    <property type="match status" value="1"/>
</dbReference>
<evidence type="ECO:0000259" key="1">
    <source>
        <dbReference type="PROSITE" id="PS51664"/>
    </source>
</evidence>
<dbReference type="PANTHER" id="PTHR37809">
    <property type="entry name" value="RIBOSOMAL PROTEIN S12 METHYLTHIOTRANSFERASE ACCESSORY FACTOR YCAO"/>
    <property type="match status" value="1"/>
</dbReference>
<evidence type="ECO:0000313" key="3">
    <source>
        <dbReference type="Proteomes" id="UP000811255"/>
    </source>
</evidence>
<name>A0ABS5W6V9_9SPHN</name>
<dbReference type="Gene3D" id="3.30.160.660">
    <property type="match status" value="1"/>
</dbReference>
<dbReference type="PANTHER" id="PTHR37809:SF1">
    <property type="entry name" value="RIBOSOMAL PROTEIN S12 METHYLTHIOTRANSFERASE ACCESSORY FACTOR YCAO"/>
    <property type="match status" value="1"/>
</dbReference>
<dbReference type="Proteomes" id="UP000811255">
    <property type="component" value="Unassembled WGS sequence"/>
</dbReference>
<dbReference type="InterPro" id="IPR003776">
    <property type="entry name" value="YcaO-like_dom"/>
</dbReference>
<proteinExistence type="predicted"/>
<evidence type="ECO:0000313" key="2">
    <source>
        <dbReference type="EMBL" id="MBT2135082.1"/>
    </source>
</evidence>
<feature type="domain" description="YcaO" evidence="1">
    <location>
        <begin position="56"/>
        <end position="404"/>
    </location>
</feature>
<dbReference type="Pfam" id="PF07812">
    <property type="entry name" value="TfuA"/>
    <property type="match status" value="1"/>
</dbReference>
<reference evidence="2 3" key="1">
    <citation type="submission" date="2021-05" db="EMBL/GenBank/DDBJ databases">
        <title>Croceibacterium sp. LX-88 genome sequence.</title>
        <authorList>
            <person name="Luo X."/>
        </authorList>
    </citation>
    <scope>NUCLEOTIDE SEQUENCE [LARGE SCALE GENOMIC DNA]</scope>
    <source>
        <strain evidence="2 3">LX-88</strain>
    </source>
</reference>
<gene>
    <name evidence="2" type="ORF">KK137_12155</name>
</gene>
<sequence length="635" mass="68354">MELRSRSLSDTLKLAVAAGRAAGVTRVSDVTQFGVRGIPVFQATRPASRSFTVSQGKGLTPTAAIVGALLETTEFWRAETLARPGDVRPLAELSTDDIAIWSGARDALAIDLSPSLSRAWLTGTNLSTGASCAMPWDLLSLDFTDGNLDFIATSNGLATGNTRTEALASGIAELLEHHFVARFHRLRPSERRAMQVSLATVEDSVIRRLLTYVERAGLEVRAWSLASDFAVPVFEVTLFDMQACADDITPVSGNGCYPDARIAFIRALLEAVQGLATLVAGARDDLTPDEYRDRQERNIGILLNTLAFDDGPHDWRSIPTIECTSSEQCLDRLAEQVSRITSVPLVAFDHLPPCPGLHIAHVLAPGLLDEFRGPRVEPQAPVAQSALVANGIRQPLSSRKILFAGPSIAGQVIPPGIELRPPAQCGDLADLLSDPPVAVGLVDGYFRGAPTVWHKEILNLLAQGVQVLGGGSIGALRATELERFGMTGVGTLYDAYRSGALVRDDAVMLVHAPAELGFAPLSVPLVDAEYALFGFDLPPKTLRIMQRIVRTTPYETRDWPSCLAQYQLRTGQAFPVSLRDLEAAPSLKQIDTALLVKALSECQPRKPLEMAVPPLTSHYRAMLARSAPAFAAGLI</sequence>
<dbReference type="RefSeq" id="WP_214536670.1">
    <property type="nucleotide sequence ID" value="NZ_JAHFVK010000002.1"/>
</dbReference>
<dbReference type="EMBL" id="JAHFVK010000002">
    <property type="protein sequence ID" value="MBT2135082.1"/>
    <property type="molecule type" value="Genomic_DNA"/>
</dbReference>
<accession>A0ABS5W6V9</accession>
<dbReference type="PROSITE" id="PS51664">
    <property type="entry name" value="YCAO"/>
    <property type="match status" value="1"/>
</dbReference>
<organism evidence="2 3">
    <name type="scientific">Croceibacterium selenioxidans</name>
    <dbReference type="NCBI Taxonomy" id="2838833"/>
    <lineage>
        <taxon>Bacteria</taxon>
        <taxon>Pseudomonadati</taxon>
        <taxon>Pseudomonadota</taxon>
        <taxon>Alphaproteobacteria</taxon>
        <taxon>Sphingomonadales</taxon>
        <taxon>Erythrobacteraceae</taxon>
        <taxon>Croceibacterium</taxon>
    </lineage>
</organism>
<protein>
    <submittedName>
        <fullName evidence="2">YcaO-like family protein</fullName>
    </submittedName>
</protein>